<feature type="transmembrane region" description="Helical" evidence="1">
    <location>
        <begin position="254"/>
        <end position="272"/>
    </location>
</feature>
<keyword evidence="1" id="KW-1133">Transmembrane helix</keyword>
<evidence type="ECO:0000256" key="1">
    <source>
        <dbReference type="SAM" id="Phobius"/>
    </source>
</evidence>
<keyword evidence="3" id="KW-1185">Reference proteome</keyword>
<dbReference type="GO" id="GO:0000253">
    <property type="term" value="F:3-beta-hydroxysteroid 3-dehydrogenase (NADP+) activity"/>
    <property type="evidence" value="ECO:0007669"/>
    <property type="project" value="TreeGrafter"/>
</dbReference>
<dbReference type="Proteomes" id="UP000782241">
    <property type="component" value="Unassembled WGS sequence"/>
</dbReference>
<keyword evidence="1" id="KW-0472">Membrane</keyword>
<dbReference type="PANTHER" id="PTHR43647:SF4">
    <property type="entry name" value="KETOREDUCTASE (KR) DOMAIN-CONTAINING PROTEIN"/>
    <property type="match status" value="1"/>
</dbReference>
<dbReference type="InterPro" id="IPR051593">
    <property type="entry name" value="Ergosterol_Biosynth_ERG27"/>
</dbReference>
<evidence type="ECO:0000313" key="3">
    <source>
        <dbReference type="Proteomes" id="UP000782241"/>
    </source>
</evidence>
<dbReference type="GO" id="GO:0005741">
    <property type="term" value="C:mitochondrial outer membrane"/>
    <property type="evidence" value="ECO:0007669"/>
    <property type="project" value="TreeGrafter"/>
</dbReference>
<gene>
    <name evidence="2" type="ORF">KAF25_010229</name>
</gene>
<proteinExistence type="predicted"/>
<comment type="caution">
    <text evidence="2">The sequence shown here is derived from an EMBL/GenBank/DDBJ whole genome shotgun (WGS) entry which is preliminary data.</text>
</comment>
<organism evidence="2 3">
    <name type="scientific">Fusarium avenaceum</name>
    <dbReference type="NCBI Taxonomy" id="40199"/>
    <lineage>
        <taxon>Eukaryota</taxon>
        <taxon>Fungi</taxon>
        <taxon>Dikarya</taxon>
        <taxon>Ascomycota</taxon>
        <taxon>Pezizomycotina</taxon>
        <taxon>Sordariomycetes</taxon>
        <taxon>Hypocreomycetidae</taxon>
        <taxon>Hypocreales</taxon>
        <taxon>Nectriaceae</taxon>
        <taxon>Fusarium</taxon>
        <taxon>Fusarium tricinctum species complex</taxon>
    </lineage>
</organism>
<dbReference type="SUPFAM" id="SSF51735">
    <property type="entry name" value="NAD(P)-binding Rossmann-fold domains"/>
    <property type="match status" value="1"/>
</dbReference>
<dbReference type="GO" id="GO:0005811">
    <property type="term" value="C:lipid droplet"/>
    <property type="evidence" value="ECO:0007669"/>
    <property type="project" value="TreeGrafter"/>
</dbReference>
<dbReference type="PANTHER" id="PTHR43647">
    <property type="entry name" value="DEHYDROGENASE"/>
    <property type="match status" value="1"/>
</dbReference>
<evidence type="ECO:0000313" key="2">
    <source>
        <dbReference type="EMBL" id="KAG5656676.1"/>
    </source>
</evidence>
<accession>A0A9P7GUN5</accession>
<dbReference type="AlphaFoldDB" id="A0A9P7GUN5"/>
<protein>
    <submittedName>
        <fullName evidence="2">Uncharacterized protein</fullName>
    </submittedName>
</protein>
<dbReference type="InterPro" id="IPR036291">
    <property type="entry name" value="NAD(P)-bd_dom_sf"/>
</dbReference>
<name>A0A9P7GUN5_9HYPO</name>
<keyword evidence="1" id="KW-0812">Transmembrane</keyword>
<dbReference type="GO" id="GO:0005789">
    <property type="term" value="C:endoplasmic reticulum membrane"/>
    <property type="evidence" value="ECO:0007669"/>
    <property type="project" value="TreeGrafter"/>
</dbReference>
<reference evidence="2" key="1">
    <citation type="submission" date="2021-04" db="EMBL/GenBank/DDBJ databases">
        <title>Draft genome of Fusarium avenaceum strain F156N33, isolated from an atmospheric sample in Virginia.</title>
        <authorList>
            <person name="Yang S."/>
            <person name="Vinatzer B.A."/>
            <person name="Coleman J."/>
        </authorList>
    </citation>
    <scope>NUCLEOTIDE SEQUENCE</scope>
    <source>
        <strain evidence="2">F156N33</strain>
    </source>
</reference>
<dbReference type="Gene3D" id="3.40.50.720">
    <property type="entry name" value="NAD(P)-binding Rossmann-like Domain"/>
    <property type="match status" value="1"/>
</dbReference>
<dbReference type="EMBL" id="JAGPUO010000020">
    <property type="protein sequence ID" value="KAG5656676.1"/>
    <property type="molecule type" value="Genomic_DNA"/>
</dbReference>
<sequence>MINTYKPDYRTTSTAMTGTVIITGANGSCAIPFVSHILTTYPTYTVLATVRKSSLSDPNTTTLSQAISCNPSHAHIEALDLSSLSNVRSFAENVAKRVSSGEIPPIKAIVCNAFTMSLKGQVFTSDGLEETFQVNHLAHYLLVLKLLGSMASDGRVVMLGSDAHYTDRSHPLFNIRTGIPDDVELLVKPGPDTPGQEYNHGFHRYGVSKLANVMFMHDLTLKLQSDPKLSGITSLAMDPGGMVDSRAHRIQKPLIRIVFGMIAFMLPILKYFTDFVRSAALSGRELAELAVDDRYEGTRGYFIGLRPNEEDVMCKDDEKRNALWNACWEWSGLTKEETVLKV</sequence>